<sequence length="394" mass="43400">MSTKKYQLKWGILATGEIAKSFARDLTVNPETRGRKDIEHVVVAAASSSSADRAKAYLKEVNAPASAKPYGSYKELVADSNIDIIYVATPHSHHFQNAMLALEAGKNVLCEKAFTANAAQAELLIKKAKEKNVFLMEAVWTRYMPISIYARDLIKSGKIGTVERVSSDLSFASAPEDNFDDKHRLVNPDLAGGALLDLGIYSLTWVFQTLYTVQDKPQPPTVLSSIRKYKLGCDQQTSMLLTFPRKEGDAHGIATTSLRVGMDPAKNGEAGPCIRIQGTKGEIQVFPPTFNPRKSKLILDDGTVEEKDWTHPGPGPGSGFYNGFAGDFGPEGQGMGMFWEADECADALREGRKEGQYESLHESLVIMQTMDEVRKQGNFRLPEKVESTEYPLDL</sequence>
<evidence type="ECO:0000259" key="8">
    <source>
        <dbReference type="Pfam" id="PF22725"/>
    </source>
</evidence>
<accession>A0A6A6Q7B5</accession>
<dbReference type="InterPro" id="IPR055170">
    <property type="entry name" value="GFO_IDH_MocA-like_dom"/>
</dbReference>
<comment type="catalytic activity">
    <reaction evidence="5">
        <text>D-xylose + NADP(+) = D-xylono-1,5-lactone + NADPH + H(+)</text>
        <dbReference type="Rhea" id="RHEA:22000"/>
        <dbReference type="ChEBI" id="CHEBI:15378"/>
        <dbReference type="ChEBI" id="CHEBI:15867"/>
        <dbReference type="ChEBI" id="CHEBI:53455"/>
        <dbReference type="ChEBI" id="CHEBI:57783"/>
        <dbReference type="ChEBI" id="CHEBI:58349"/>
        <dbReference type="EC" id="1.1.1.179"/>
    </reaction>
</comment>
<dbReference type="InterPro" id="IPR036291">
    <property type="entry name" value="NAD(P)-bd_dom_sf"/>
</dbReference>
<dbReference type="Gene3D" id="3.30.360.10">
    <property type="entry name" value="Dihydrodipicolinate Reductase, domain 2"/>
    <property type="match status" value="1"/>
</dbReference>
<dbReference type="EMBL" id="MU001631">
    <property type="protein sequence ID" value="KAF2487856.1"/>
    <property type="molecule type" value="Genomic_DNA"/>
</dbReference>
<evidence type="ECO:0000256" key="4">
    <source>
        <dbReference type="ARBA" id="ARBA00042988"/>
    </source>
</evidence>
<dbReference type="GeneID" id="54476849"/>
<evidence type="ECO:0000313" key="9">
    <source>
        <dbReference type="EMBL" id="KAF2487856.1"/>
    </source>
</evidence>
<protein>
    <recommendedName>
        <fullName evidence="3">D-xylose 1-dehydrogenase (NADP(+), D-xylono-1,5-lactone-forming)</fullName>
        <ecNumber evidence="3">1.1.1.179</ecNumber>
    </recommendedName>
    <alternativeName>
        <fullName evidence="4">D-xylose-NADP dehydrogenase</fullName>
    </alternativeName>
</protein>
<comment type="similarity">
    <text evidence="1">Belongs to the Gfo/Idh/MocA family.</text>
</comment>
<organism evidence="9 10">
    <name type="scientific">Neohortaea acidophila</name>
    <dbReference type="NCBI Taxonomy" id="245834"/>
    <lineage>
        <taxon>Eukaryota</taxon>
        <taxon>Fungi</taxon>
        <taxon>Dikarya</taxon>
        <taxon>Ascomycota</taxon>
        <taxon>Pezizomycotina</taxon>
        <taxon>Dothideomycetes</taxon>
        <taxon>Dothideomycetidae</taxon>
        <taxon>Mycosphaerellales</taxon>
        <taxon>Teratosphaeriaceae</taxon>
        <taxon>Neohortaea</taxon>
    </lineage>
</organism>
<evidence type="ECO:0000256" key="5">
    <source>
        <dbReference type="ARBA" id="ARBA00049233"/>
    </source>
</evidence>
<evidence type="ECO:0000256" key="1">
    <source>
        <dbReference type="ARBA" id="ARBA00010928"/>
    </source>
</evidence>
<dbReference type="SUPFAM" id="SSF51735">
    <property type="entry name" value="NAD(P)-binding Rossmann-fold domains"/>
    <property type="match status" value="1"/>
</dbReference>
<name>A0A6A6Q7B5_9PEZI</name>
<dbReference type="AlphaFoldDB" id="A0A6A6Q7B5"/>
<dbReference type="OrthoDB" id="2129491at2759"/>
<keyword evidence="10" id="KW-1185">Reference proteome</keyword>
<evidence type="ECO:0000256" key="2">
    <source>
        <dbReference type="ARBA" id="ARBA00023002"/>
    </source>
</evidence>
<dbReference type="GO" id="GO:0000166">
    <property type="term" value="F:nucleotide binding"/>
    <property type="evidence" value="ECO:0007669"/>
    <property type="project" value="InterPro"/>
</dbReference>
<evidence type="ECO:0000313" key="10">
    <source>
        <dbReference type="Proteomes" id="UP000799767"/>
    </source>
</evidence>
<dbReference type="GO" id="GO:0047837">
    <property type="term" value="F:D-xylose 1-dehydrogenase (NADP+) activity"/>
    <property type="evidence" value="ECO:0007669"/>
    <property type="project" value="UniProtKB-EC"/>
</dbReference>
<evidence type="ECO:0000256" key="6">
    <source>
        <dbReference type="SAM" id="Coils"/>
    </source>
</evidence>
<feature type="domain" description="Gfo/Idh/MocA-like oxidoreductase N-terminal" evidence="7">
    <location>
        <begin position="9"/>
        <end position="136"/>
    </location>
</feature>
<dbReference type="Proteomes" id="UP000799767">
    <property type="component" value="Unassembled WGS sequence"/>
</dbReference>
<evidence type="ECO:0000259" key="7">
    <source>
        <dbReference type="Pfam" id="PF01408"/>
    </source>
</evidence>
<dbReference type="SUPFAM" id="SSF55347">
    <property type="entry name" value="Glyceraldehyde-3-phosphate dehydrogenase-like, C-terminal domain"/>
    <property type="match status" value="1"/>
</dbReference>
<dbReference type="RefSeq" id="XP_033594425.1">
    <property type="nucleotide sequence ID" value="XM_033735847.1"/>
</dbReference>
<keyword evidence="2" id="KW-0560">Oxidoreductase</keyword>
<reference evidence="9" key="1">
    <citation type="journal article" date="2020" name="Stud. Mycol.">
        <title>101 Dothideomycetes genomes: a test case for predicting lifestyles and emergence of pathogens.</title>
        <authorList>
            <person name="Haridas S."/>
            <person name="Albert R."/>
            <person name="Binder M."/>
            <person name="Bloem J."/>
            <person name="Labutti K."/>
            <person name="Salamov A."/>
            <person name="Andreopoulos B."/>
            <person name="Baker S."/>
            <person name="Barry K."/>
            <person name="Bills G."/>
            <person name="Bluhm B."/>
            <person name="Cannon C."/>
            <person name="Castanera R."/>
            <person name="Culley D."/>
            <person name="Daum C."/>
            <person name="Ezra D."/>
            <person name="Gonzalez J."/>
            <person name="Henrissat B."/>
            <person name="Kuo A."/>
            <person name="Liang C."/>
            <person name="Lipzen A."/>
            <person name="Lutzoni F."/>
            <person name="Magnuson J."/>
            <person name="Mondo S."/>
            <person name="Nolan M."/>
            <person name="Ohm R."/>
            <person name="Pangilinan J."/>
            <person name="Park H.-J."/>
            <person name="Ramirez L."/>
            <person name="Alfaro M."/>
            <person name="Sun H."/>
            <person name="Tritt A."/>
            <person name="Yoshinaga Y."/>
            <person name="Zwiers L.-H."/>
            <person name="Turgeon B."/>
            <person name="Goodwin S."/>
            <person name="Spatafora J."/>
            <person name="Crous P."/>
            <person name="Grigoriev I."/>
        </authorList>
    </citation>
    <scope>NUCLEOTIDE SEQUENCE</scope>
    <source>
        <strain evidence="9">CBS 113389</strain>
    </source>
</reference>
<dbReference type="PANTHER" id="PTHR22604">
    <property type="entry name" value="OXIDOREDUCTASES"/>
    <property type="match status" value="1"/>
</dbReference>
<dbReference type="Gene3D" id="3.40.50.720">
    <property type="entry name" value="NAD(P)-binding Rossmann-like Domain"/>
    <property type="match status" value="1"/>
</dbReference>
<keyword evidence="6" id="KW-0175">Coiled coil</keyword>
<proteinExistence type="inferred from homology"/>
<feature type="domain" description="GFO/IDH/MocA-like oxidoreductase" evidence="8">
    <location>
        <begin position="150"/>
        <end position="283"/>
    </location>
</feature>
<dbReference type="Pfam" id="PF01408">
    <property type="entry name" value="GFO_IDH_MocA"/>
    <property type="match status" value="1"/>
</dbReference>
<dbReference type="PANTHER" id="PTHR22604:SF115">
    <property type="entry name" value="DIHYDRODIOL DEHYDROGENASE, PUTATIVE (AFU_ORTHOLOGUE AFUA_1G07520)-RELATED"/>
    <property type="match status" value="1"/>
</dbReference>
<feature type="coiled-coil region" evidence="6">
    <location>
        <begin position="111"/>
        <end position="138"/>
    </location>
</feature>
<dbReference type="InterPro" id="IPR050984">
    <property type="entry name" value="Gfo/Idh/MocA_domain"/>
</dbReference>
<dbReference type="Pfam" id="PF22725">
    <property type="entry name" value="GFO_IDH_MocA_C3"/>
    <property type="match status" value="1"/>
</dbReference>
<dbReference type="EC" id="1.1.1.179" evidence="3"/>
<dbReference type="InterPro" id="IPR000683">
    <property type="entry name" value="Gfo/Idh/MocA-like_OxRdtase_N"/>
</dbReference>
<evidence type="ECO:0000256" key="3">
    <source>
        <dbReference type="ARBA" id="ARBA00038984"/>
    </source>
</evidence>
<gene>
    <name evidence="9" type="ORF">BDY17DRAFT_314695</name>
</gene>